<dbReference type="Gene3D" id="3.40.50.12230">
    <property type="match status" value="1"/>
</dbReference>
<comment type="function">
    <text evidence="5">Attaches a formyl group to the free amino group of methionyl-tRNA(fMet). The formyl group appears to play a dual role in the initiator identity of N-formylmethionyl-tRNA by promoting its recognition by IF2 and preventing the misappropriation of this tRNA by the elongation apparatus.</text>
</comment>
<evidence type="ECO:0000256" key="2">
    <source>
        <dbReference type="ARBA" id="ARBA00012261"/>
    </source>
</evidence>
<proteinExistence type="inferred from homology"/>
<dbReference type="EMBL" id="SOJN01000078">
    <property type="protein sequence ID" value="TET45670.1"/>
    <property type="molecule type" value="Genomic_DNA"/>
</dbReference>
<dbReference type="GO" id="GO:0005829">
    <property type="term" value="C:cytosol"/>
    <property type="evidence" value="ECO:0007669"/>
    <property type="project" value="TreeGrafter"/>
</dbReference>
<evidence type="ECO:0000259" key="6">
    <source>
        <dbReference type="Pfam" id="PF00551"/>
    </source>
</evidence>
<evidence type="ECO:0000313" key="9">
    <source>
        <dbReference type="Proteomes" id="UP000315525"/>
    </source>
</evidence>
<dbReference type="Proteomes" id="UP000315525">
    <property type="component" value="Unassembled WGS sequence"/>
</dbReference>
<dbReference type="PANTHER" id="PTHR11138">
    <property type="entry name" value="METHIONYL-TRNA FORMYLTRANSFERASE"/>
    <property type="match status" value="1"/>
</dbReference>
<comment type="catalytic activity">
    <reaction evidence="5">
        <text>L-methionyl-tRNA(fMet) + (6R)-10-formyltetrahydrofolate = N-formyl-L-methionyl-tRNA(fMet) + (6S)-5,6,7,8-tetrahydrofolate + H(+)</text>
        <dbReference type="Rhea" id="RHEA:24380"/>
        <dbReference type="Rhea" id="RHEA-COMP:9952"/>
        <dbReference type="Rhea" id="RHEA-COMP:9953"/>
        <dbReference type="ChEBI" id="CHEBI:15378"/>
        <dbReference type="ChEBI" id="CHEBI:57453"/>
        <dbReference type="ChEBI" id="CHEBI:78530"/>
        <dbReference type="ChEBI" id="CHEBI:78844"/>
        <dbReference type="ChEBI" id="CHEBI:195366"/>
        <dbReference type="EC" id="2.1.2.9"/>
    </reaction>
</comment>
<dbReference type="Pfam" id="PF02911">
    <property type="entry name" value="Formyl_trans_C"/>
    <property type="match status" value="1"/>
</dbReference>
<feature type="binding site" evidence="5">
    <location>
        <begin position="109"/>
        <end position="112"/>
    </location>
    <ligand>
        <name>(6S)-5,6,7,8-tetrahydrofolate</name>
        <dbReference type="ChEBI" id="CHEBI:57453"/>
    </ligand>
</feature>
<dbReference type="Pfam" id="PF00551">
    <property type="entry name" value="Formyl_trans_N"/>
    <property type="match status" value="1"/>
</dbReference>
<dbReference type="GO" id="GO:0004479">
    <property type="term" value="F:methionyl-tRNA formyltransferase activity"/>
    <property type="evidence" value="ECO:0007669"/>
    <property type="project" value="UniProtKB-UniRule"/>
</dbReference>
<dbReference type="InterPro" id="IPR005794">
    <property type="entry name" value="Fmt"/>
</dbReference>
<feature type="domain" description="Formyl transferase N-terminal" evidence="6">
    <location>
        <begin position="1"/>
        <end position="180"/>
    </location>
</feature>
<gene>
    <name evidence="5" type="primary">fmt</name>
    <name evidence="8" type="ORF">E3J62_06870</name>
</gene>
<evidence type="ECO:0000256" key="1">
    <source>
        <dbReference type="ARBA" id="ARBA00010699"/>
    </source>
</evidence>
<sequence length="310" mass="34499">MRLVYFGTSEFAEEPLRRLLKTGAQVVAMVTQPDRPKGRGRKLQPPSVKIVAQESGLDIEQPEDPNSDSFVSTIEKYEPDTIVVVAYAHKLGPRLLGLPQKGCFNIHPSLLPLYRGAAPINWAIIKGEKITGVSIIKMNERFDAGEIMMQDSIEIREDETAGELSVRLSNLGSELMVRVLEAIQQGSVEGTAQDETKVTKAPRIKKSDCDVVWAKTAVEIKNLVRGLYPRPGAYSYYRDKLIKLARANALTEVVEQEPGEILRTDNGIEVASGNGVVRLLSLQPEGKREMSWVDFRNGFRPLPGDRFGRR</sequence>
<dbReference type="SUPFAM" id="SSF50486">
    <property type="entry name" value="FMT C-terminal domain-like"/>
    <property type="match status" value="1"/>
</dbReference>
<organism evidence="8 9">
    <name type="scientific">candidate division TA06 bacterium</name>
    <dbReference type="NCBI Taxonomy" id="2250710"/>
    <lineage>
        <taxon>Bacteria</taxon>
        <taxon>Bacteria division TA06</taxon>
    </lineage>
</organism>
<dbReference type="CDD" id="cd08646">
    <property type="entry name" value="FMT_core_Met-tRNA-FMT_N"/>
    <property type="match status" value="1"/>
</dbReference>
<comment type="caution">
    <text evidence="8">The sequence shown here is derived from an EMBL/GenBank/DDBJ whole genome shotgun (WGS) entry which is preliminary data.</text>
</comment>
<feature type="domain" description="Formyl transferase C-terminal" evidence="7">
    <location>
        <begin position="203"/>
        <end position="300"/>
    </location>
</feature>
<keyword evidence="4 5" id="KW-0648">Protein biosynthesis</keyword>
<evidence type="ECO:0000259" key="7">
    <source>
        <dbReference type="Pfam" id="PF02911"/>
    </source>
</evidence>
<dbReference type="EC" id="2.1.2.9" evidence="2 5"/>
<dbReference type="PANTHER" id="PTHR11138:SF5">
    <property type="entry name" value="METHIONYL-TRNA FORMYLTRANSFERASE, MITOCHONDRIAL"/>
    <property type="match status" value="1"/>
</dbReference>
<accession>A0A523UT11</accession>
<dbReference type="InterPro" id="IPR041711">
    <property type="entry name" value="Met-tRNA-FMT_N"/>
</dbReference>
<dbReference type="SUPFAM" id="SSF53328">
    <property type="entry name" value="Formyltransferase"/>
    <property type="match status" value="1"/>
</dbReference>
<dbReference type="InterPro" id="IPR002376">
    <property type="entry name" value="Formyl_transf_N"/>
</dbReference>
<dbReference type="InterPro" id="IPR044135">
    <property type="entry name" value="Met-tRNA-FMT_C"/>
</dbReference>
<keyword evidence="3 5" id="KW-0808">Transferase</keyword>
<evidence type="ECO:0000256" key="4">
    <source>
        <dbReference type="ARBA" id="ARBA00022917"/>
    </source>
</evidence>
<evidence type="ECO:0000313" key="8">
    <source>
        <dbReference type="EMBL" id="TET45670.1"/>
    </source>
</evidence>
<comment type="similarity">
    <text evidence="1 5">Belongs to the Fmt family.</text>
</comment>
<reference evidence="8 9" key="1">
    <citation type="submission" date="2019-03" db="EMBL/GenBank/DDBJ databases">
        <title>Metabolic potential of uncultured bacteria and archaea associated with petroleum seepage in deep-sea sediments.</title>
        <authorList>
            <person name="Dong X."/>
            <person name="Hubert C."/>
        </authorList>
    </citation>
    <scope>NUCLEOTIDE SEQUENCE [LARGE SCALE GENOMIC DNA]</scope>
    <source>
        <strain evidence="8">E44_bin18</strain>
    </source>
</reference>
<dbReference type="NCBIfam" id="TIGR00460">
    <property type="entry name" value="fmt"/>
    <property type="match status" value="1"/>
</dbReference>
<dbReference type="InterPro" id="IPR011034">
    <property type="entry name" value="Formyl_transferase-like_C_sf"/>
</dbReference>
<dbReference type="CDD" id="cd08704">
    <property type="entry name" value="Met_tRNA_FMT_C"/>
    <property type="match status" value="1"/>
</dbReference>
<dbReference type="HAMAP" id="MF_00182">
    <property type="entry name" value="Formyl_trans"/>
    <property type="match status" value="1"/>
</dbReference>
<dbReference type="InterPro" id="IPR005793">
    <property type="entry name" value="Formyl_trans_C"/>
</dbReference>
<name>A0A523UT11_UNCT6</name>
<evidence type="ECO:0000256" key="5">
    <source>
        <dbReference type="HAMAP-Rule" id="MF_00182"/>
    </source>
</evidence>
<evidence type="ECO:0000256" key="3">
    <source>
        <dbReference type="ARBA" id="ARBA00022679"/>
    </source>
</evidence>
<dbReference type="InterPro" id="IPR036477">
    <property type="entry name" value="Formyl_transf_N_sf"/>
</dbReference>
<dbReference type="AlphaFoldDB" id="A0A523UT11"/>
<protein>
    <recommendedName>
        <fullName evidence="2 5">Methionyl-tRNA formyltransferase</fullName>
        <ecNumber evidence="2 5">2.1.2.9</ecNumber>
    </recommendedName>
</protein>